<comment type="similarity">
    <text evidence="2 7">Belongs to the group II decarboxylase family.</text>
</comment>
<keyword evidence="4 6" id="KW-0663">Pyridoxal phosphate</keyword>
<reference evidence="8 9" key="1">
    <citation type="submission" date="2020-04" db="EMBL/GenBank/DDBJ databases">
        <authorList>
            <person name="Alioto T."/>
            <person name="Alioto T."/>
            <person name="Gomez Garrido J."/>
        </authorList>
    </citation>
    <scope>NUCLEOTIDE SEQUENCE [LARGE SCALE GENOMIC DNA]</scope>
</reference>
<dbReference type="PANTHER" id="PTHR45677">
    <property type="entry name" value="GLUTAMATE DECARBOXYLASE-RELATED"/>
    <property type="match status" value="1"/>
</dbReference>
<dbReference type="AlphaFoldDB" id="A0A8S1DMB6"/>
<evidence type="ECO:0000256" key="2">
    <source>
        <dbReference type="ARBA" id="ARBA00009533"/>
    </source>
</evidence>
<feature type="modified residue" description="N6-(pyridoxal phosphate)lysine" evidence="6">
    <location>
        <position position="257"/>
    </location>
</feature>
<evidence type="ECO:0000256" key="1">
    <source>
        <dbReference type="ARBA" id="ARBA00001933"/>
    </source>
</evidence>
<proteinExistence type="inferred from homology"/>
<evidence type="ECO:0000256" key="6">
    <source>
        <dbReference type="PIRSR" id="PIRSR602129-50"/>
    </source>
</evidence>
<comment type="cofactor">
    <cofactor evidence="1 6 7">
        <name>pyridoxal 5'-phosphate</name>
        <dbReference type="ChEBI" id="CHEBI:597326"/>
    </cofactor>
</comment>
<dbReference type="InterPro" id="IPR002129">
    <property type="entry name" value="PyrdxlP-dep_de-COase"/>
</dbReference>
<dbReference type="Gene3D" id="3.40.640.10">
    <property type="entry name" value="Type I PLP-dependent aspartate aminotransferase-like (Major domain)"/>
    <property type="match status" value="1"/>
</dbReference>
<evidence type="ECO:0000256" key="4">
    <source>
        <dbReference type="ARBA" id="ARBA00022898"/>
    </source>
</evidence>
<evidence type="ECO:0008006" key="10">
    <source>
        <dbReference type="Google" id="ProtNLM"/>
    </source>
</evidence>
<dbReference type="PROSITE" id="PS00392">
    <property type="entry name" value="DDC_GAD_HDC_YDC"/>
    <property type="match status" value="1"/>
</dbReference>
<accession>A0A8S1DMB6</accession>
<dbReference type="InterPro" id="IPR015421">
    <property type="entry name" value="PyrdxlP-dep_Trfase_major"/>
</dbReference>
<dbReference type="GO" id="GO:0005737">
    <property type="term" value="C:cytoplasm"/>
    <property type="evidence" value="ECO:0007669"/>
    <property type="project" value="TreeGrafter"/>
</dbReference>
<dbReference type="InterPro" id="IPR015424">
    <property type="entry name" value="PyrdxlP-dep_Trfase"/>
</dbReference>
<dbReference type="GO" id="GO:0030170">
    <property type="term" value="F:pyridoxal phosphate binding"/>
    <property type="evidence" value="ECO:0007669"/>
    <property type="project" value="InterPro"/>
</dbReference>
<dbReference type="Gene3D" id="3.90.1150.170">
    <property type="match status" value="1"/>
</dbReference>
<evidence type="ECO:0000313" key="8">
    <source>
        <dbReference type="EMBL" id="CAB3381776.1"/>
    </source>
</evidence>
<dbReference type="Proteomes" id="UP000494165">
    <property type="component" value="Unassembled WGS sequence"/>
</dbReference>
<dbReference type="EMBL" id="CADEPI010000246">
    <property type="protein sequence ID" value="CAB3381776.1"/>
    <property type="molecule type" value="Genomic_DNA"/>
</dbReference>
<keyword evidence="3" id="KW-0210">Decarboxylase</keyword>
<dbReference type="Pfam" id="PF00282">
    <property type="entry name" value="Pyridoxal_deC"/>
    <property type="match status" value="1"/>
</dbReference>
<dbReference type="PANTHER" id="PTHR45677:SF8">
    <property type="entry name" value="CYSTEINE SULFINIC ACID DECARBOXYLASE"/>
    <property type="match status" value="1"/>
</dbReference>
<sequence length="448" mass="50227">MLHKQEEIDFSLGQNGCTDEELLSLVRHTIRRSVDTGHPHFYNQLYGGTDPYGLAGAWVSEACNTNQYTFEVAPTFSLAEHAVLQRALELFGFPNGDGIFAPGGSMSNMYGLVLARYRMYPDVKLDGLAGLPPLVVFTSEDAHYSTLKGAHWLGIGTRNVVKVKTDAAGCMDPKHLEQCIIKATREKKKPFAVVATAGTTVLGSFDPLNPLADICQKHGLWLHVDACWGGSLILSRKHASVLEGIDRVDSVSWNPHKMVGAPLQCSMFLVKHEGLLHRSNSASATYLFQQDKFYDVTYDSGDKSVQCGRKVDAYKLWLMWRKRGDEGLSRLVDNAVDCAQYFAKIISERPGFELVLPEFQCTNICFWFIPSSMRDQTRDEAWWDKLAKVAPLMKERMVLQGAVMLGYQPMAHRGMVNFFRMVTTCQPPPTRAQMDFVIEEIERLGDDL</sequence>
<name>A0A8S1DMB6_9INSE</name>
<keyword evidence="5 7" id="KW-0456">Lyase</keyword>
<dbReference type="InterPro" id="IPR021115">
    <property type="entry name" value="Pyridoxal-P_BS"/>
</dbReference>
<dbReference type="GO" id="GO:0019752">
    <property type="term" value="P:carboxylic acid metabolic process"/>
    <property type="evidence" value="ECO:0007669"/>
    <property type="project" value="InterPro"/>
</dbReference>
<dbReference type="GO" id="GO:0016831">
    <property type="term" value="F:carboxy-lyase activity"/>
    <property type="evidence" value="ECO:0007669"/>
    <property type="project" value="UniProtKB-KW"/>
</dbReference>
<dbReference type="CDD" id="cd06450">
    <property type="entry name" value="DOPA_deC_like"/>
    <property type="match status" value="1"/>
</dbReference>
<comment type="caution">
    <text evidence="8">The sequence shown here is derived from an EMBL/GenBank/DDBJ whole genome shotgun (WGS) entry which is preliminary data.</text>
</comment>
<gene>
    <name evidence="8" type="ORF">CLODIP_2_CD06308</name>
</gene>
<evidence type="ECO:0000313" key="9">
    <source>
        <dbReference type="Proteomes" id="UP000494165"/>
    </source>
</evidence>
<dbReference type="OrthoDB" id="392571at2759"/>
<evidence type="ECO:0000256" key="3">
    <source>
        <dbReference type="ARBA" id="ARBA00022793"/>
    </source>
</evidence>
<protein>
    <recommendedName>
        <fullName evidence="10">Cysteine sulfinic acid decarboxylase</fullName>
    </recommendedName>
</protein>
<dbReference type="SUPFAM" id="SSF53383">
    <property type="entry name" value="PLP-dependent transferases"/>
    <property type="match status" value="1"/>
</dbReference>
<organism evidence="8 9">
    <name type="scientific">Cloeon dipterum</name>
    <dbReference type="NCBI Taxonomy" id="197152"/>
    <lineage>
        <taxon>Eukaryota</taxon>
        <taxon>Metazoa</taxon>
        <taxon>Ecdysozoa</taxon>
        <taxon>Arthropoda</taxon>
        <taxon>Hexapoda</taxon>
        <taxon>Insecta</taxon>
        <taxon>Pterygota</taxon>
        <taxon>Palaeoptera</taxon>
        <taxon>Ephemeroptera</taxon>
        <taxon>Pisciforma</taxon>
        <taxon>Baetidae</taxon>
        <taxon>Cloeon</taxon>
    </lineage>
</organism>
<evidence type="ECO:0000256" key="5">
    <source>
        <dbReference type="ARBA" id="ARBA00023239"/>
    </source>
</evidence>
<keyword evidence="9" id="KW-1185">Reference proteome</keyword>
<evidence type="ECO:0000256" key="7">
    <source>
        <dbReference type="RuleBase" id="RU000382"/>
    </source>
</evidence>